<dbReference type="PRINTS" id="PR00304">
    <property type="entry name" value="TCOMPLEXTCP1"/>
</dbReference>
<evidence type="ECO:0000256" key="1">
    <source>
        <dbReference type="ARBA" id="ARBA00006607"/>
    </source>
</evidence>
<keyword evidence="5" id="KW-0812">Transmembrane</keyword>
<keyword evidence="5" id="KW-0472">Membrane</keyword>
<dbReference type="EMBL" id="GGEC01035925">
    <property type="protein sequence ID" value="MBX16409.1"/>
    <property type="molecule type" value="Transcribed_RNA"/>
</dbReference>
<reference evidence="6" key="1">
    <citation type="submission" date="2018-02" db="EMBL/GenBank/DDBJ databases">
        <title>Rhizophora mucronata_Transcriptome.</title>
        <authorList>
            <person name="Meera S.P."/>
            <person name="Sreeshan A."/>
            <person name="Augustine A."/>
        </authorList>
    </citation>
    <scope>NUCLEOTIDE SEQUENCE</scope>
    <source>
        <tissue evidence="6">Leaf</tissue>
    </source>
</reference>
<evidence type="ECO:0000256" key="2">
    <source>
        <dbReference type="ARBA" id="ARBA00022741"/>
    </source>
</evidence>
<evidence type="ECO:0000256" key="5">
    <source>
        <dbReference type="SAM" id="Phobius"/>
    </source>
</evidence>
<dbReference type="GO" id="GO:0005524">
    <property type="term" value="F:ATP binding"/>
    <property type="evidence" value="ECO:0007669"/>
    <property type="project" value="UniProtKB-KW"/>
</dbReference>
<dbReference type="GO" id="GO:0042026">
    <property type="term" value="P:protein refolding"/>
    <property type="evidence" value="ECO:0007669"/>
    <property type="project" value="InterPro"/>
</dbReference>
<evidence type="ECO:0000256" key="4">
    <source>
        <dbReference type="ARBA" id="ARBA00023186"/>
    </source>
</evidence>
<accession>A0A2P2LEN3</accession>
<dbReference type="Pfam" id="PF00118">
    <property type="entry name" value="Cpn60_TCP1"/>
    <property type="match status" value="1"/>
</dbReference>
<dbReference type="Gene3D" id="1.10.560.10">
    <property type="entry name" value="GroEL-like equatorial domain"/>
    <property type="match status" value="1"/>
</dbReference>
<feature type="transmembrane region" description="Helical" evidence="5">
    <location>
        <begin position="45"/>
        <end position="66"/>
    </location>
</feature>
<organism evidence="6">
    <name type="scientific">Rhizophora mucronata</name>
    <name type="common">Asiatic mangrove</name>
    <dbReference type="NCBI Taxonomy" id="61149"/>
    <lineage>
        <taxon>Eukaryota</taxon>
        <taxon>Viridiplantae</taxon>
        <taxon>Streptophyta</taxon>
        <taxon>Embryophyta</taxon>
        <taxon>Tracheophyta</taxon>
        <taxon>Spermatophyta</taxon>
        <taxon>Magnoliopsida</taxon>
        <taxon>eudicotyledons</taxon>
        <taxon>Gunneridae</taxon>
        <taxon>Pentapetalae</taxon>
        <taxon>rosids</taxon>
        <taxon>fabids</taxon>
        <taxon>Malpighiales</taxon>
        <taxon>Rhizophoraceae</taxon>
        <taxon>Rhizophora</taxon>
    </lineage>
</organism>
<keyword evidence="3" id="KW-0067">ATP-binding</keyword>
<keyword evidence="5" id="KW-1133">Transmembrane helix</keyword>
<dbReference type="InterPro" id="IPR027413">
    <property type="entry name" value="GROEL-like_equatorial_sf"/>
</dbReference>
<keyword evidence="4" id="KW-0143">Chaperone</keyword>
<proteinExistence type="inferred from homology"/>
<evidence type="ECO:0000256" key="3">
    <source>
        <dbReference type="ARBA" id="ARBA00022840"/>
    </source>
</evidence>
<dbReference type="InterPro" id="IPR001844">
    <property type="entry name" value="Cpn60/GroEL"/>
</dbReference>
<keyword evidence="2" id="KW-0547">Nucleotide-binding</keyword>
<dbReference type="GO" id="GO:0140662">
    <property type="term" value="F:ATP-dependent protein folding chaperone"/>
    <property type="evidence" value="ECO:0007669"/>
    <property type="project" value="InterPro"/>
</dbReference>
<name>A0A2P2LEN3_RHIMU</name>
<protein>
    <submittedName>
        <fullName evidence="6">Uncharacterized protein</fullName>
    </submittedName>
</protein>
<dbReference type="SUPFAM" id="SSF48592">
    <property type="entry name" value="GroEL equatorial domain-like"/>
    <property type="match status" value="1"/>
</dbReference>
<dbReference type="PANTHER" id="PTHR45633">
    <property type="entry name" value="60 KDA HEAT SHOCK PROTEIN, MITOCHONDRIAL"/>
    <property type="match status" value="1"/>
</dbReference>
<dbReference type="InterPro" id="IPR002423">
    <property type="entry name" value="Cpn60/GroEL/TCP-1"/>
</dbReference>
<dbReference type="AlphaFoldDB" id="A0A2P2LEN3"/>
<dbReference type="InterPro" id="IPR017998">
    <property type="entry name" value="Chaperone_TCP-1"/>
</dbReference>
<comment type="similarity">
    <text evidence="1">Belongs to the chaperonin (HSP60) family.</text>
</comment>
<sequence length="83" mass="9316">MVAELVGVTLGPKGRNVVLQNMYGPPKIVNDGETILKQVFSLLPVNIILCPFAFPQYLFHFLAFIWNPFLSLIGQKYCVSKAF</sequence>
<evidence type="ECO:0000313" key="6">
    <source>
        <dbReference type="EMBL" id="MBX16409.1"/>
    </source>
</evidence>